<dbReference type="CDD" id="cd05289">
    <property type="entry name" value="MDR_like_2"/>
    <property type="match status" value="1"/>
</dbReference>
<proteinExistence type="predicted"/>
<dbReference type="InterPro" id="IPR020843">
    <property type="entry name" value="ER"/>
</dbReference>
<dbReference type="InterPro" id="IPR051603">
    <property type="entry name" value="Zinc-ADH_QOR/CCCR"/>
</dbReference>
<dbReference type="PANTHER" id="PTHR44154:SF1">
    <property type="entry name" value="QUINONE OXIDOREDUCTASE"/>
    <property type="match status" value="1"/>
</dbReference>
<protein>
    <submittedName>
        <fullName evidence="3">Bifunctional protein: zinc-containing alcohol dehydrogenase</fullName>
    </submittedName>
</protein>
<dbReference type="InterPro" id="IPR013149">
    <property type="entry name" value="ADH-like_C"/>
</dbReference>
<dbReference type="InterPro" id="IPR011032">
    <property type="entry name" value="GroES-like_sf"/>
</dbReference>
<dbReference type="Pfam" id="PF00107">
    <property type="entry name" value="ADH_zinc_N"/>
    <property type="match status" value="1"/>
</dbReference>
<evidence type="ECO:0000256" key="1">
    <source>
        <dbReference type="ARBA" id="ARBA00022857"/>
    </source>
</evidence>
<dbReference type="Pfam" id="PF08240">
    <property type="entry name" value="ADH_N"/>
    <property type="match status" value="1"/>
</dbReference>
<dbReference type="SUPFAM" id="SSF50129">
    <property type="entry name" value="GroES-like"/>
    <property type="match status" value="1"/>
</dbReference>
<dbReference type="AlphaFoldDB" id="A0A0K1Q9Y6"/>
<dbReference type="EMBL" id="CP012333">
    <property type="protein sequence ID" value="AKV02205.1"/>
    <property type="molecule type" value="Genomic_DNA"/>
</dbReference>
<gene>
    <name evidence="3" type="ORF">AKJ09_08868</name>
</gene>
<evidence type="ECO:0000313" key="4">
    <source>
        <dbReference type="Proteomes" id="UP000064967"/>
    </source>
</evidence>
<dbReference type="OrthoDB" id="9792321at2"/>
<sequence length="315" mass="32828">MRAIAIDHFGGVEELKPRELSIPQLGPKDVLVRVECAGVGEWDPFEREGGFAKLFGQEPCFPYILGSEGAGVIADVGSDVKGLSKGDRVYATGFLNPKGGFYAQYAAIDASLVSPIPANLSIEQGAVMSGVAVTALRGLDDVLALQPSESIIVFGASGGIGHIAVQLAKRMGARVLAVASGEDGIALAKRLGADGVVDGHRGDVLAAARDMAPDGLDAALLTAGGEAAERALAAVRYGGRVAYPLGVELAHTRSDLKVHGYEANPDHAILERLDALIEKGPFDVHVARTYDFADVGAAHRAIAEHHLGKFALRIP</sequence>
<feature type="domain" description="Enoyl reductase (ER)" evidence="2">
    <location>
        <begin position="10"/>
        <end position="312"/>
    </location>
</feature>
<accession>A0A0K1Q9Y6</accession>
<organism evidence="3 4">
    <name type="scientific">Labilithrix luteola</name>
    <dbReference type="NCBI Taxonomy" id="1391654"/>
    <lineage>
        <taxon>Bacteria</taxon>
        <taxon>Pseudomonadati</taxon>
        <taxon>Myxococcota</taxon>
        <taxon>Polyangia</taxon>
        <taxon>Polyangiales</taxon>
        <taxon>Labilitrichaceae</taxon>
        <taxon>Labilithrix</taxon>
    </lineage>
</organism>
<dbReference type="STRING" id="1391654.AKJ09_08868"/>
<dbReference type="Proteomes" id="UP000064967">
    <property type="component" value="Chromosome"/>
</dbReference>
<dbReference type="InterPro" id="IPR036291">
    <property type="entry name" value="NAD(P)-bd_dom_sf"/>
</dbReference>
<dbReference type="SMART" id="SM00829">
    <property type="entry name" value="PKS_ER"/>
    <property type="match status" value="1"/>
</dbReference>
<dbReference type="GO" id="GO:0016491">
    <property type="term" value="F:oxidoreductase activity"/>
    <property type="evidence" value="ECO:0007669"/>
    <property type="project" value="InterPro"/>
</dbReference>
<keyword evidence="1" id="KW-0521">NADP</keyword>
<dbReference type="SUPFAM" id="SSF51735">
    <property type="entry name" value="NAD(P)-binding Rossmann-fold domains"/>
    <property type="match status" value="1"/>
</dbReference>
<dbReference type="Gene3D" id="3.90.180.10">
    <property type="entry name" value="Medium-chain alcohol dehydrogenases, catalytic domain"/>
    <property type="match status" value="1"/>
</dbReference>
<dbReference type="InterPro" id="IPR013154">
    <property type="entry name" value="ADH-like_N"/>
</dbReference>
<reference evidence="3 4" key="1">
    <citation type="submission" date="2015-08" db="EMBL/GenBank/DDBJ databases">
        <authorList>
            <person name="Babu N.S."/>
            <person name="Beckwith C.J."/>
            <person name="Beseler K.G."/>
            <person name="Brison A."/>
            <person name="Carone J.V."/>
            <person name="Caskin T.P."/>
            <person name="Diamond M."/>
            <person name="Durham M.E."/>
            <person name="Foxe J.M."/>
            <person name="Go M."/>
            <person name="Henderson B.A."/>
            <person name="Jones I.B."/>
            <person name="McGettigan J.A."/>
            <person name="Micheletti S.J."/>
            <person name="Nasrallah M.E."/>
            <person name="Ortiz D."/>
            <person name="Piller C.R."/>
            <person name="Privatt S.R."/>
            <person name="Schneider S.L."/>
            <person name="Sharp S."/>
            <person name="Smith T.C."/>
            <person name="Stanton J.D."/>
            <person name="Ullery H.E."/>
            <person name="Wilson R.J."/>
            <person name="Serrano M.G."/>
            <person name="Buck G."/>
            <person name="Lee V."/>
            <person name="Wang Y."/>
            <person name="Carvalho R."/>
            <person name="Voegtly L."/>
            <person name="Shi R."/>
            <person name="Duckworth R."/>
            <person name="Johnson A."/>
            <person name="Loviza R."/>
            <person name="Walstead R."/>
            <person name="Shah Z."/>
            <person name="Kiflezghi M."/>
            <person name="Wade K."/>
            <person name="Ball S.L."/>
            <person name="Bradley K.W."/>
            <person name="Asai D.J."/>
            <person name="Bowman C.A."/>
            <person name="Russell D.A."/>
            <person name="Pope W.H."/>
            <person name="Jacobs-Sera D."/>
            <person name="Hendrix R.W."/>
            <person name="Hatfull G.F."/>
        </authorList>
    </citation>
    <scope>NUCLEOTIDE SEQUENCE [LARGE SCALE GENOMIC DNA]</scope>
    <source>
        <strain evidence="3 4">DSM 27648</strain>
    </source>
</reference>
<name>A0A0K1Q9Y6_9BACT</name>
<dbReference type="PANTHER" id="PTHR44154">
    <property type="entry name" value="QUINONE OXIDOREDUCTASE"/>
    <property type="match status" value="1"/>
</dbReference>
<dbReference type="Gene3D" id="3.40.50.720">
    <property type="entry name" value="NAD(P)-binding Rossmann-like Domain"/>
    <property type="match status" value="1"/>
</dbReference>
<keyword evidence="4" id="KW-1185">Reference proteome</keyword>
<dbReference type="KEGG" id="llu:AKJ09_08868"/>
<evidence type="ECO:0000259" key="2">
    <source>
        <dbReference type="SMART" id="SM00829"/>
    </source>
</evidence>
<evidence type="ECO:0000313" key="3">
    <source>
        <dbReference type="EMBL" id="AKV02205.1"/>
    </source>
</evidence>